<dbReference type="InterPro" id="IPR003661">
    <property type="entry name" value="HisK_dim/P_dom"/>
</dbReference>
<dbReference type="PROSITE" id="PS50109">
    <property type="entry name" value="HIS_KIN"/>
    <property type="match status" value="1"/>
</dbReference>
<dbReference type="Proteomes" id="UP000744980">
    <property type="component" value="Unassembled WGS sequence"/>
</dbReference>
<dbReference type="InterPro" id="IPR004358">
    <property type="entry name" value="Sig_transdc_His_kin-like_C"/>
</dbReference>
<dbReference type="Gene3D" id="1.10.287.130">
    <property type="match status" value="1"/>
</dbReference>
<dbReference type="PRINTS" id="PR00344">
    <property type="entry name" value="BCTRLSENSOR"/>
</dbReference>
<dbReference type="SMART" id="SM00388">
    <property type="entry name" value="HisKA"/>
    <property type="match status" value="1"/>
</dbReference>
<accession>A0AAW4FNQ4</accession>
<sequence>MGGVQNATPHDIVNTVAAAALGAAVFYIDAFTQIESAIAVLYVIVMLLSAGLLSRHGVIFVGVTCNILTLVSYTMGHGFIFDISSLLRLTVSLSAISVTCALILRNAAARTELIASNKALRDSERRYRSIFEQSRVALWERDYSSVRTYLLSLKREGVADFRSHALGNPDVVEKCARLIRTIAANDAAIELLGHVATKGITVAMTGHVLADRETTINLLDAIFSERKSLEQTGTIVRHDAETRQVIISLRFPEDTAAFDRVVVGMVDITQREMTQKALLEAQAELAKAARAATVGALSASLAHELNQPLAALTVNTQTLLKWLSRAPPNLVAVRRSAERMVRDCKRASDIIENTRRLLRQERRMPEVLDLMSLVDETCALMTPDLLRGKVDIRVESERDLPAVNAVRIELQQVLVNLIANAIQAMESMDGARKMIRIGLAQAGTTSVRMSVMDNGPGISPAIMGKLFAAFQSTKPYGLGIGLAICVSMVEANGGTLKAENAAGGGTVFEITLPV</sequence>
<dbReference type="PANTHER" id="PTHR43065">
    <property type="entry name" value="SENSOR HISTIDINE KINASE"/>
    <property type="match status" value="1"/>
</dbReference>
<feature type="transmembrane region" description="Helical" evidence="9">
    <location>
        <begin position="34"/>
        <end position="53"/>
    </location>
</feature>
<evidence type="ECO:0000313" key="11">
    <source>
        <dbReference type="EMBL" id="MBM3092780.1"/>
    </source>
</evidence>
<dbReference type="InterPro" id="IPR036890">
    <property type="entry name" value="HATPase_C_sf"/>
</dbReference>
<reference evidence="11 12" key="1">
    <citation type="submission" date="2020-01" db="EMBL/GenBank/DDBJ databases">
        <title>Draft genome assembly of Ensifer adhaerens T173.</title>
        <authorList>
            <person name="Craig J.E."/>
            <person name="Stinchcombe J.R."/>
        </authorList>
    </citation>
    <scope>NUCLEOTIDE SEQUENCE [LARGE SCALE GENOMIC DNA]</scope>
    <source>
        <strain evidence="11 12">T173</strain>
    </source>
</reference>
<organism evidence="11 12">
    <name type="scientific">Ensifer canadensis</name>
    <dbReference type="NCBI Taxonomy" id="555315"/>
    <lineage>
        <taxon>Bacteria</taxon>
        <taxon>Pseudomonadati</taxon>
        <taxon>Pseudomonadota</taxon>
        <taxon>Alphaproteobacteria</taxon>
        <taxon>Hyphomicrobiales</taxon>
        <taxon>Rhizobiaceae</taxon>
        <taxon>Sinorhizobium/Ensifer group</taxon>
        <taxon>Ensifer</taxon>
    </lineage>
</organism>
<keyword evidence="8" id="KW-0902">Two-component regulatory system</keyword>
<evidence type="ECO:0000256" key="2">
    <source>
        <dbReference type="ARBA" id="ARBA00012438"/>
    </source>
</evidence>
<dbReference type="Gene3D" id="3.30.450.20">
    <property type="entry name" value="PAS domain"/>
    <property type="match status" value="1"/>
</dbReference>
<dbReference type="AlphaFoldDB" id="A0AAW4FNQ4"/>
<keyword evidence="5" id="KW-0547">Nucleotide-binding</keyword>
<dbReference type="EC" id="2.7.13.3" evidence="2"/>
<keyword evidence="6" id="KW-0418">Kinase</keyword>
<comment type="caution">
    <text evidence="11">The sequence shown here is derived from an EMBL/GenBank/DDBJ whole genome shotgun (WGS) entry which is preliminary data.</text>
</comment>
<keyword evidence="3" id="KW-0597">Phosphoprotein</keyword>
<evidence type="ECO:0000256" key="8">
    <source>
        <dbReference type="ARBA" id="ARBA00023012"/>
    </source>
</evidence>
<keyword evidence="12" id="KW-1185">Reference proteome</keyword>
<dbReference type="CDD" id="cd00082">
    <property type="entry name" value="HisKA"/>
    <property type="match status" value="1"/>
</dbReference>
<keyword evidence="4" id="KW-0808">Transferase</keyword>
<dbReference type="GO" id="GO:0000155">
    <property type="term" value="F:phosphorelay sensor kinase activity"/>
    <property type="evidence" value="ECO:0007669"/>
    <property type="project" value="InterPro"/>
</dbReference>
<proteinExistence type="predicted"/>
<dbReference type="GO" id="GO:0005524">
    <property type="term" value="F:ATP binding"/>
    <property type="evidence" value="ECO:0007669"/>
    <property type="project" value="UniProtKB-KW"/>
</dbReference>
<evidence type="ECO:0000256" key="6">
    <source>
        <dbReference type="ARBA" id="ARBA00022777"/>
    </source>
</evidence>
<keyword evidence="9" id="KW-1133">Transmembrane helix</keyword>
<dbReference type="InterPro" id="IPR005467">
    <property type="entry name" value="His_kinase_dom"/>
</dbReference>
<evidence type="ECO:0000313" key="12">
    <source>
        <dbReference type="Proteomes" id="UP000744980"/>
    </source>
</evidence>
<dbReference type="PANTHER" id="PTHR43065:SF10">
    <property type="entry name" value="PEROXIDE STRESS-ACTIVATED HISTIDINE KINASE MAK3"/>
    <property type="match status" value="1"/>
</dbReference>
<comment type="catalytic activity">
    <reaction evidence="1">
        <text>ATP + protein L-histidine = ADP + protein N-phospho-L-histidine.</text>
        <dbReference type="EC" id="2.7.13.3"/>
    </reaction>
</comment>
<keyword evidence="7" id="KW-0067">ATP-binding</keyword>
<dbReference type="Pfam" id="PF02518">
    <property type="entry name" value="HATPase_c"/>
    <property type="match status" value="1"/>
</dbReference>
<dbReference type="InterPro" id="IPR003594">
    <property type="entry name" value="HATPase_dom"/>
</dbReference>
<name>A0AAW4FNQ4_9HYPH</name>
<dbReference type="InterPro" id="IPR035965">
    <property type="entry name" value="PAS-like_dom_sf"/>
</dbReference>
<evidence type="ECO:0000256" key="3">
    <source>
        <dbReference type="ARBA" id="ARBA00022553"/>
    </source>
</evidence>
<evidence type="ECO:0000259" key="10">
    <source>
        <dbReference type="PROSITE" id="PS50109"/>
    </source>
</evidence>
<gene>
    <name evidence="11" type="ORF">GFB56_18485</name>
</gene>
<dbReference type="InterPro" id="IPR036097">
    <property type="entry name" value="HisK_dim/P_sf"/>
</dbReference>
<keyword evidence="9" id="KW-0812">Transmembrane</keyword>
<evidence type="ECO:0000256" key="5">
    <source>
        <dbReference type="ARBA" id="ARBA00022741"/>
    </source>
</evidence>
<dbReference type="SUPFAM" id="SSF55874">
    <property type="entry name" value="ATPase domain of HSP90 chaperone/DNA topoisomerase II/histidine kinase"/>
    <property type="match status" value="1"/>
</dbReference>
<feature type="transmembrane region" description="Helical" evidence="9">
    <location>
        <begin position="58"/>
        <end position="80"/>
    </location>
</feature>
<protein>
    <recommendedName>
        <fullName evidence="2">histidine kinase</fullName>
        <ecNumber evidence="2">2.7.13.3</ecNumber>
    </recommendedName>
</protein>
<dbReference type="SUPFAM" id="SSF55785">
    <property type="entry name" value="PYP-like sensor domain (PAS domain)"/>
    <property type="match status" value="1"/>
</dbReference>
<dbReference type="SMART" id="SM00387">
    <property type="entry name" value="HATPase_c"/>
    <property type="match status" value="1"/>
</dbReference>
<dbReference type="Gene3D" id="3.30.565.10">
    <property type="entry name" value="Histidine kinase-like ATPase, C-terminal domain"/>
    <property type="match status" value="1"/>
</dbReference>
<feature type="transmembrane region" description="Helical" evidence="9">
    <location>
        <begin position="12"/>
        <end position="28"/>
    </location>
</feature>
<keyword evidence="9" id="KW-0472">Membrane</keyword>
<dbReference type="Pfam" id="PF00512">
    <property type="entry name" value="HisKA"/>
    <property type="match status" value="1"/>
</dbReference>
<evidence type="ECO:0000256" key="4">
    <source>
        <dbReference type="ARBA" id="ARBA00022679"/>
    </source>
</evidence>
<dbReference type="EMBL" id="WXFA01000011">
    <property type="protein sequence ID" value="MBM3092780.1"/>
    <property type="molecule type" value="Genomic_DNA"/>
</dbReference>
<evidence type="ECO:0000256" key="1">
    <source>
        <dbReference type="ARBA" id="ARBA00000085"/>
    </source>
</evidence>
<feature type="domain" description="Histidine kinase" evidence="10">
    <location>
        <begin position="300"/>
        <end position="514"/>
    </location>
</feature>
<dbReference type="SUPFAM" id="SSF47384">
    <property type="entry name" value="Homodimeric domain of signal transducing histidine kinase"/>
    <property type="match status" value="1"/>
</dbReference>
<evidence type="ECO:0000256" key="9">
    <source>
        <dbReference type="SAM" id="Phobius"/>
    </source>
</evidence>
<evidence type="ECO:0000256" key="7">
    <source>
        <dbReference type="ARBA" id="ARBA00022840"/>
    </source>
</evidence>